<accession>A0A645I5N9</accession>
<dbReference type="EMBL" id="VSSQ01100761">
    <property type="protein sequence ID" value="MPN42783.1"/>
    <property type="molecule type" value="Genomic_DNA"/>
</dbReference>
<gene>
    <name evidence="1" type="ORF">SDC9_190341</name>
</gene>
<organism evidence="1">
    <name type="scientific">bioreactor metagenome</name>
    <dbReference type="NCBI Taxonomy" id="1076179"/>
    <lineage>
        <taxon>unclassified sequences</taxon>
        <taxon>metagenomes</taxon>
        <taxon>ecological metagenomes</taxon>
    </lineage>
</organism>
<evidence type="ECO:0008006" key="2">
    <source>
        <dbReference type="Google" id="ProtNLM"/>
    </source>
</evidence>
<name>A0A645I5N9_9ZZZZ</name>
<sequence>MSKKVMITSRSFGSIDDTPMNILKDAGYEIVLRQGF</sequence>
<protein>
    <recommendedName>
        <fullName evidence="2">3-phosphoglycerate dehydrogenase</fullName>
    </recommendedName>
</protein>
<evidence type="ECO:0000313" key="1">
    <source>
        <dbReference type="EMBL" id="MPN42783.1"/>
    </source>
</evidence>
<reference evidence="1" key="1">
    <citation type="submission" date="2019-08" db="EMBL/GenBank/DDBJ databases">
        <authorList>
            <person name="Kucharzyk K."/>
            <person name="Murdoch R.W."/>
            <person name="Higgins S."/>
            <person name="Loffler F."/>
        </authorList>
    </citation>
    <scope>NUCLEOTIDE SEQUENCE</scope>
</reference>
<proteinExistence type="predicted"/>
<comment type="caution">
    <text evidence="1">The sequence shown here is derived from an EMBL/GenBank/DDBJ whole genome shotgun (WGS) entry which is preliminary data.</text>
</comment>
<dbReference type="AlphaFoldDB" id="A0A645I5N9"/>